<proteinExistence type="inferred from homology"/>
<keyword evidence="5" id="KW-0479">Metal-binding</keyword>
<dbReference type="FunFam" id="3.30.160.60:FF:000250">
    <property type="entry name" value="zinc finger protein 197 isoform X1"/>
    <property type="match status" value="2"/>
</dbReference>
<dbReference type="FunFam" id="3.30.160.60:FF:000953">
    <property type="entry name" value="Zinc finger protein 691"/>
    <property type="match status" value="1"/>
</dbReference>
<comment type="similarity">
    <text evidence="3">Belongs to the krueppel C2H2-type zinc-finger protein family.</text>
</comment>
<accession>A0A8C5KYH0</accession>
<keyword evidence="12" id="KW-0804">Transcription</keyword>
<feature type="domain" description="C2H2-type" evidence="19">
    <location>
        <begin position="422"/>
        <end position="448"/>
    </location>
</feature>
<keyword evidence="23" id="KW-1185">Reference proteome</keyword>
<dbReference type="Pfam" id="PF01352">
    <property type="entry name" value="KRAB"/>
    <property type="match status" value="1"/>
</dbReference>
<dbReference type="FunFam" id="3.30.160.60:FF:000990">
    <property type="entry name" value="zinc finger protein 629 isoform X2"/>
    <property type="match status" value="1"/>
</dbReference>
<dbReference type="PANTHER" id="PTHR23226:SF366">
    <property type="entry name" value="ZINC FINGER PROTEIN ZFP2"/>
    <property type="match status" value="1"/>
</dbReference>
<dbReference type="AlphaFoldDB" id="A0A8C5KYH0"/>
<dbReference type="InterPro" id="IPR036051">
    <property type="entry name" value="KRAB_dom_sf"/>
</dbReference>
<evidence type="ECO:0000256" key="4">
    <source>
        <dbReference type="ARBA" id="ARBA00022499"/>
    </source>
</evidence>
<evidence type="ECO:0000256" key="9">
    <source>
        <dbReference type="ARBA" id="ARBA00022843"/>
    </source>
</evidence>
<feature type="domain" description="KRAB" evidence="21">
    <location>
        <begin position="138"/>
        <end position="211"/>
    </location>
</feature>
<dbReference type="CDD" id="cd07765">
    <property type="entry name" value="KRAB_A-box"/>
    <property type="match status" value="1"/>
</dbReference>
<keyword evidence="11" id="KW-0238">DNA-binding</keyword>
<dbReference type="SMART" id="SM00349">
    <property type="entry name" value="KRAB"/>
    <property type="match status" value="1"/>
</dbReference>
<dbReference type="Proteomes" id="UP000694385">
    <property type="component" value="Unassembled WGS sequence"/>
</dbReference>
<keyword evidence="4" id="KW-1017">Isopeptide bond</keyword>
<feature type="compositionally biased region" description="Basic and acidic residues" evidence="18">
    <location>
        <begin position="219"/>
        <end position="231"/>
    </location>
</feature>
<dbReference type="GO" id="GO:0005634">
    <property type="term" value="C:nucleus"/>
    <property type="evidence" value="ECO:0007669"/>
    <property type="project" value="UniProtKB-SubCell"/>
</dbReference>
<keyword evidence="6" id="KW-0677">Repeat</keyword>
<keyword evidence="13 17" id="KW-0539">Nucleus</keyword>
<dbReference type="SUPFAM" id="SSF57667">
    <property type="entry name" value="beta-beta-alpha zinc fingers"/>
    <property type="match status" value="4"/>
</dbReference>
<dbReference type="GO" id="GO:0000978">
    <property type="term" value="F:RNA polymerase II cis-regulatory region sequence-specific DNA binding"/>
    <property type="evidence" value="ECO:0007669"/>
    <property type="project" value="TreeGrafter"/>
</dbReference>
<feature type="domain" description="C2H2-type" evidence="19">
    <location>
        <begin position="338"/>
        <end position="365"/>
    </location>
</feature>
<dbReference type="PROSITE" id="PS50805">
    <property type="entry name" value="KRAB"/>
    <property type="match status" value="1"/>
</dbReference>
<comment type="function">
    <text evidence="1">May be involved in transcriptional regulation.</text>
</comment>
<feature type="region of interest" description="Disordered" evidence="18">
    <location>
        <begin position="211"/>
        <end position="247"/>
    </location>
</feature>
<reference evidence="22" key="1">
    <citation type="submission" date="2025-08" db="UniProtKB">
        <authorList>
            <consortium name="Ensembl"/>
        </authorList>
    </citation>
    <scope>IDENTIFICATION</scope>
</reference>
<evidence type="ECO:0000256" key="13">
    <source>
        <dbReference type="ARBA" id="ARBA00023242"/>
    </source>
</evidence>
<dbReference type="PANTHER" id="PTHR23226">
    <property type="entry name" value="ZINC FINGER AND SCAN DOMAIN-CONTAINING"/>
    <property type="match status" value="1"/>
</dbReference>
<dbReference type="InterPro" id="IPR036236">
    <property type="entry name" value="Znf_C2H2_sf"/>
</dbReference>
<dbReference type="FunFam" id="1.10.4020.10:FF:000001">
    <property type="entry name" value="zinc finger protein 263 isoform X1"/>
    <property type="match status" value="1"/>
</dbReference>
<keyword evidence="7 16" id="KW-0863">Zinc-finger</keyword>
<name>A0A8C5KYH0_JACJA</name>
<dbReference type="GO" id="GO:0000981">
    <property type="term" value="F:DNA-binding transcription factor activity, RNA polymerase II-specific"/>
    <property type="evidence" value="ECO:0007669"/>
    <property type="project" value="TreeGrafter"/>
</dbReference>
<dbReference type="Gene3D" id="3.30.160.60">
    <property type="entry name" value="Classic Zinc Finger"/>
    <property type="match status" value="6"/>
</dbReference>
<keyword evidence="10" id="KW-0805">Transcription regulation</keyword>
<dbReference type="GeneTree" id="ENSGT00940000162347"/>
<evidence type="ECO:0000256" key="7">
    <source>
        <dbReference type="ARBA" id="ARBA00022771"/>
    </source>
</evidence>
<evidence type="ECO:0000256" key="1">
    <source>
        <dbReference type="ARBA" id="ARBA00003767"/>
    </source>
</evidence>
<dbReference type="SUPFAM" id="SSF109640">
    <property type="entry name" value="KRAB domain (Kruppel-associated box)"/>
    <property type="match status" value="1"/>
</dbReference>
<evidence type="ECO:0000259" key="19">
    <source>
        <dbReference type="PROSITE" id="PS50157"/>
    </source>
</evidence>
<evidence type="ECO:0000313" key="22">
    <source>
        <dbReference type="Ensembl" id="ENSJJAP00000014864.1"/>
    </source>
</evidence>
<dbReference type="InterPro" id="IPR001909">
    <property type="entry name" value="KRAB"/>
</dbReference>
<evidence type="ECO:0000256" key="11">
    <source>
        <dbReference type="ARBA" id="ARBA00023125"/>
    </source>
</evidence>
<keyword evidence="9" id="KW-0832">Ubl conjugation</keyword>
<evidence type="ECO:0000256" key="17">
    <source>
        <dbReference type="PROSITE-ProRule" id="PRU00187"/>
    </source>
</evidence>
<dbReference type="Pfam" id="PF00096">
    <property type="entry name" value="zf-C2H2"/>
    <property type="match status" value="6"/>
</dbReference>
<dbReference type="FunFam" id="3.30.160.60:FF:001234">
    <property type="entry name" value="Zinc finger protein 394"/>
    <property type="match status" value="2"/>
</dbReference>
<reference evidence="22" key="2">
    <citation type="submission" date="2025-09" db="UniProtKB">
        <authorList>
            <consortium name="Ensembl"/>
        </authorList>
    </citation>
    <scope>IDENTIFICATION</scope>
</reference>
<evidence type="ECO:0000256" key="18">
    <source>
        <dbReference type="SAM" id="MobiDB-lite"/>
    </source>
</evidence>
<dbReference type="PROSITE" id="PS50157">
    <property type="entry name" value="ZINC_FINGER_C2H2_2"/>
    <property type="match status" value="7"/>
</dbReference>
<dbReference type="InterPro" id="IPR003309">
    <property type="entry name" value="SCAN_dom"/>
</dbReference>
<dbReference type="CDD" id="cd07936">
    <property type="entry name" value="SCAN"/>
    <property type="match status" value="1"/>
</dbReference>
<evidence type="ECO:0000256" key="5">
    <source>
        <dbReference type="ARBA" id="ARBA00022723"/>
    </source>
</evidence>
<evidence type="ECO:0000256" key="6">
    <source>
        <dbReference type="ARBA" id="ARBA00022737"/>
    </source>
</evidence>
<evidence type="ECO:0000256" key="14">
    <source>
        <dbReference type="ARBA" id="ARBA00068039"/>
    </source>
</evidence>
<dbReference type="SUPFAM" id="SSF47353">
    <property type="entry name" value="Retrovirus capsid dimerization domain-like"/>
    <property type="match status" value="1"/>
</dbReference>
<dbReference type="OMA" id="ETCHISH"/>
<evidence type="ECO:0000313" key="23">
    <source>
        <dbReference type="Proteomes" id="UP000694385"/>
    </source>
</evidence>
<dbReference type="Gene3D" id="1.10.4020.10">
    <property type="entry name" value="DNA breaking-rejoining enzymes"/>
    <property type="match status" value="1"/>
</dbReference>
<evidence type="ECO:0000256" key="16">
    <source>
        <dbReference type="PROSITE-ProRule" id="PRU00042"/>
    </source>
</evidence>
<dbReference type="SMART" id="SM00431">
    <property type="entry name" value="SCAN"/>
    <property type="match status" value="1"/>
</dbReference>
<comment type="subcellular location">
    <subcellularLocation>
        <location evidence="2 17">Nucleus</location>
    </subcellularLocation>
</comment>
<dbReference type="Gene3D" id="6.10.140.140">
    <property type="match status" value="1"/>
</dbReference>
<dbReference type="GO" id="GO:0008270">
    <property type="term" value="F:zinc ion binding"/>
    <property type="evidence" value="ECO:0007669"/>
    <property type="project" value="UniProtKB-KW"/>
</dbReference>
<evidence type="ECO:0000256" key="12">
    <source>
        <dbReference type="ARBA" id="ARBA00023163"/>
    </source>
</evidence>
<evidence type="ECO:0000256" key="2">
    <source>
        <dbReference type="ARBA" id="ARBA00004123"/>
    </source>
</evidence>
<protein>
    <recommendedName>
        <fullName evidence="14">Zinc finger protein 394</fullName>
    </recommendedName>
    <alternativeName>
        <fullName evidence="15">Zinc finger protein 94</fullName>
    </alternativeName>
</protein>
<evidence type="ECO:0000259" key="20">
    <source>
        <dbReference type="PROSITE" id="PS50804"/>
    </source>
</evidence>
<dbReference type="Ensembl" id="ENSJJAT00000021367.1">
    <property type="protein sequence ID" value="ENSJJAP00000014864.1"/>
    <property type="gene ID" value="ENSJJAG00000017218.1"/>
</dbReference>
<organism evidence="22 23">
    <name type="scientific">Jaculus jaculus</name>
    <name type="common">Lesser Egyptian jerboa</name>
    <dbReference type="NCBI Taxonomy" id="51337"/>
    <lineage>
        <taxon>Eukaryota</taxon>
        <taxon>Metazoa</taxon>
        <taxon>Chordata</taxon>
        <taxon>Craniata</taxon>
        <taxon>Vertebrata</taxon>
        <taxon>Euteleostomi</taxon>
        <taxon>Mammalia</taxon>
        <taxon>Eutheria</taxon>
        <taxon>Euarchontoglires</taxon>
        <taxon>Glires</taxon>
        <taxon>Rodentia</taxon>
        <taxon>Myomorpha</taxon>
        <taxon>Dipodoidea</taxon>
        <taxon>Dipodidae</taxon>
        <taxon>Dipodinae</taxon>
        <taxon>Jaculus</taxon>
    </lineage>
</organism>
<feature type="domain" description="C2H2-type" evidence="19">
    <location>
        <begin position="394"/>
        <end position="421"/>
    </location>
</feature>
<sequence length="531" mass="61062">MAVRSGLAVAAPPQPEGLLIVKVEEEEPRQGPAGDGSRLWHSAEACRLQFRQLRYQEASGPEEALGRLRELCRRWLRPDMRSKEQILELLVLEQFLTILPEELGTWVREHCPRSGEEAATLARVLLRALHGTSPQELVTFKDVATSLTWEEWEHLNAIQRDFCRENTQKDDENTVLPSLETRSVNTELIPKQENLKEAELQAWSQGLFQGKDPALSECGDTHEDRVEEQPRDALSPKLESSLEEQGLPSMSHLTTASKEEGILEDNEFGNSAGLILGQHIQAAETVIDGAEHRTKCKQSLDKVKCHIVEPHNSVDSRDSVCHLGLFEPQRQFHQERPHKCGSCEKSFKQRSYLFKHQRIHTGEKPYQCQECGKSFSQSAALVKHQRTHTGEKPYTCLECKECFRQSSHLIRHQRTHAREKYYKCEECEELCHISRLFKHQRLHKGEKPYKCEVCEKSFKQRSDLFKHHRTHTGEKPYGCSVCGKSFSQNATLIKHQRTHTGEKPYKCLQCGKSFRQSAHLIRHQKIHQNKV</sequence>
<feature type="domain" description="C2H2-type" evidence="19">
    <location>
        <begin position="449"/>
        <end position="476"/>
    </location>
</feature>
<evidence type="ECO:0000256" key="3">
    <source>
        <dbReference type="ARBA" id="ARBA00006991"/>
    </source>
</evidence>
<feature type="domain" description="SCAN box" evidence="20">
    <location>
        <begin position="47"/>
        <end position="129"/>
    </location>
</feature>
<dbReference type="InterPro" id="IPR038269">
    <property type="entry name" value="SCAN_sf"/>
</dbReference>
<dbReference type="SMART" id="SM00355">
    <property type="entry name" value="ZnF_C2H2"/>
    <property type="match status" value="7"/>
</dbReference>
<evidence type="ECO:0000256" key="10">
    <source>
        <dbReference type="ARBA" id="ARBA00023015"/>
    </source>
</evidence>
<evidence type="ECO:0000259" key="21">
    <source>
        <dbReference type="PROSITE" id="PS50805"/>
    </source>
</evidence>
<feature type="domain" description="C2H2-type" evidence="19">
    <location>
        <begin position="477"/>
        <end position="504"/>
    </location>
</feature>
<evidence type="ECO:0000256" key="15">
    <source>
        <dbReference type="ARBA" id="ARBA00078508"/>
    </source>
</evidence>
<dbReference type="InterPro" id="IPR013087">
    <property type="entry name" value="Znf_C2H2_type"/>
</dbReference>
<dbReference type="Pfam" id="PF02023">
    <property type="entry name" value="SCAN"/>
    <property type="match status" value="1"/>
</dbReference>
<dbReference type="PROSITE" id="PS50804">
    <property type="entry name" value="SCAN_BOX"/>
    <property type="match status" value="1"/>
</dbReference>
<keyword evidence="8" id="KW-0862">Zinc</keyword>
<feature type="domain" description="C2H2-type" evidence="19">
    <location>
        <begin position="366"/>
        <end position="393"/>
    </location>
</feature>
<feature type="domain" description="C2H2-type" evidence="19">
    <location>
        <begin position="505"/>
        <end position="531"/>
    </location>
</feature>
<evidence type="ECO:0000256" key="8">
    <source>
        <dbReference type="ARBA" id="ARBA00022833"/>
    </source>
</evidence>
<dbReference type="PROSITE" id="PS00028">
    <property type="entry name" value="ZINC_FINGER_C2H2_1"/>
    <property type="match status" value="6"/>
</dbReference>